<proteinExistence type="predicted"/>
<reference evidence="1" key="1">
    <citation type="submission" date="2022-02" db="EMBL/GenBank/DDBJ databases">
        <title>Plant Genome Project.</title>
        <authorList>
            <person name="Zhang R.-G."/>
        </authorList>
    </citation>
    <scope>NUCLEOTIDE SEQUENCE</scope>
    <source>
        <strain evidence="1">AT1</strain>
    </source>
</reference>
<comment type="caution">
    <text evidence="1">The sequence shown here is derived from an EMBL/GenBank/DDBJ whole genome shotgun (WGS) entry which is preliminary data.</text>
</comment>
<gene>
    <name evidence="1" type="ORF">RHMOL_Rhmol03G0141700</name>
</gene>
<evidence type="ECO:0000313" key="1">
    <source>
        <dbReference type="EMBL" id="KAI8563855.1"/>
    </source>
</evidence>
<organism evidence="1 2">
    <name type="scientific">Rhododendron molle</name>
    <name type="common">Chinese azalea</name>
    <name type="synonym">Azalea mollis</name>
    <dbReference type="NCBI Taxonomy" id="49168"/>
    <lineage>
        <taxon>Eukaryota</taxon>
        <taxon>Viridiplantae</taxon>
        <taxon>Streptophyta</taxon>
        <taxon>Embryophyta</taxon>
        <taxon>Tracheophyta</taxon>
        <taxon>Spermatophyta</taxon>
        <taxon>Magnoliopsida</taxon>
        <taxon>eudicotyledons</taxon>
        <taxon>Gunneridae</taxon>
        <taxon>Pentapetalae</taxon>
        <taxon>asterids</taxon>
        <taxon>Ericales</taxon>
        <taxon>Ericaceae</taxon>
        <taxon>Ericoideae</taxon>
        <taxon>Rhodoreae</taxon>
        <taxon>Rhododendron</taxon>
    </lineage>
</organism>
<accession>A0ACC0PDY2</accession>
<name>A0ACC0PDY2_RHOML</name>
<sequence>MACIGNLLERILTELSGVDLFVADLKAMEAYAYYLYYLAKLWTKPLPEVYDPEDVADYFTCRPHVVALRLLEVFSAFASAAIRIRTSGVKKFYMSSMDKSIGGDVAQYGFGLVLKETMLNLGPTFIKVGQSLSTRPDIIGSEISKALSELHDQIPPFPRTLAMEIIEDELGSPVETYFSHLSEEPVAAASFGQVDFLDHVYKGCTVEGINVAVKVQRPNLRHVVVRDIYILRLGLGLLQKIAKRKSDLRLYADELGKGLVGELDYTLEAANASEFMQAHAPFPFIRAPKVYQHLSRKRVLTMEWMAGESPRDLIDMSTTVSIGDGSDYSKRKQSDARRRLLDLVNKGVEASLIQLLETGLLHADPHPGNLRYTSTGEIGFLDFGLLCRMQKKHQFAMLASIVHIVNGDWSLLVQALTEMDVVRPGTNIRRVTMDLEDALGEVEFKDGIPDVKFSKVLGKIWSVALKYHFRMPPYYTLVLRSLASLEGLAVAADPKFKTFEAAYPFVVRKLLTDNTAATRRILHLVVLNRRKEFQWQKLALFLRTGATR</sequence>
<dbReference type="EMBL" id="CM046390">
    <property type="protein sequence ID" value="KAI8563855.1"/>
    <property type="molecule type" value="Genomic_DNA"/>
</dbReference>
<protein>
    <submittedName>
        <fullName evidence="1">Uncharacterized protein</fullName>
    </submittedName>
</protein>
<dbReference type="Proteomes" id="UP001062846">
    <property type="component" value="Chromosome 3"/>
</dbReference>
<keyword evidence="2" id="KW-1185">Reference proteome</keyword>
<evidence type="ECO:0000313" key="2">
    <source>
        <dbReference type="Proteomes" id="UP001062846"/>
    </source>
</evidence>